<gene>
    <name evidence="6" type="ORF">QVD17_00291</name>
</gene>
<proteinExistence type="predicted"/>
<reference evidence="6" key="1">
    <citation type="journal article" date="2023" name="bioRxiv">
        <title>Improved chromosome-level genome assembly for marigold (Tagetes erecta).</title>
        <authorList>
            <person name="Jiang F."/>
            <person name="Yuan L."/>
            <person name="Wang S."/>
            <person name="Wang H."/>
            <person name="Xu D."/>
            <person name="Wang A."/>
            <person name="Fan W."/>
        </authorList>
    </citation>
    <scope>NUCLEOTIDE SEQUENCE</scope>
    <source>
        <strain evidence="6">WSJ</strain>
        <tissue evidence="6">Leaf</tissue>
    </source>
</reference>
<accession>A0AAD8L5I4</accession>
<dbReference type="PANTHER" id="PTHR19918">
    <property type="entry name" value="CELL DIVISION CYCLE 20 CDC20 FIZZY -RELATED"/>
    <property type="match status" value="1"/>
</dbReference>
<evidence type="ECO:0000313" key="6">
    <source>
        <dbReference type="EMBL" id="KAK1434544.1"/>
    </source>
</evidence>
<dbReference type="InterPro" id="IPR033010">
    <property type="entry name" value="Cdc20/Fizzy"/>
</dbReference>
<protein>
    <submittedName>
        <fullName evidence="6">Uncharacterized protein</fullName>
    </submittedName>
</protein>
<keyword evidence="1" id="KW-0853">WD repeat</keyword>
<dbReference type="GO" id="GO:1990757">
    <property type="term" value="F:ubiquitin ligase activator activity"/>
    <property type="evidence" value="ECO:0007669"/>
    <property type="project" value="TreeGrafter"/>
</dbReference>
<dbReference type="GO" id="GO:0010997">
    <property type="term" value="F:anaphase-promoting complex binding"/>
    <property type="evidence" value="ECO:0007669"/>
    <property type="project" value="InterPro"/>
</dbReference>
<evidence type="ECO:0000256" key="2">
    <source>
        <dbReference type="ARBA" id="ARBA00022618"/>
    </source>
</evidence>
<dbReference type="Proteomes" id="UP001229421">
    <property type="component" value="Unassembled WGS sequence"/>
</dbReference>
<dbReference type="PANTHER" id="PTHR19918:SF8">
    <property type="entry name" value="FI02843P"/>
    <property type="match status" value="1"/>
</dbReference>
<evidence type="ECO:0000256" key="5">
    <source>
        <dbReference type="ARBA" id="ARBA00023306"/>
    </source>
</evidence>
<dbReference type="InterPro" id="IPR015943">
    <property type="entry name" value="WD40/YVTN_repeat-like_dom_sf"/>
</dbReference>
<evidence type="ECO:0000256" key="4">
    <source>
        <dbReference type="ARBA" id="ARBA00022776"/>
    </source>
</evidence>
<comment type="caution">
    <text evidence="6">The sequence shown here is derived from an EMBL/GenBank/DDBJ whole genome shotgun (WGS) entry which is preliminary data.</text>
</comment>
<evidence type="ECO:0000256" key="3">
    <source>
        <dbReference type="ARBA" id="ARBA00022737"/>
    </source>
</evidence>
<keyword evidence="3" id="KW-0677">Repeat</keyword>
<organism evidence="6 7">
    <name type="scientific">Tagetes erecta</name>
    <name type="common">African marigold</name>
    <dbReference type="NCBI Taxonomy" id="13708"/>
    <lineage>
        <taxon>Eukaryota</taxon>
        <taxon>Viridiplantae</taxon>
        <taxon>Streptophyta</taxon>
        <taxon>Embryophyta</taxon>
        <taxon>Tracheophyta</taxon>
        <taxon>Spermatophyta</taxon>
        <taxon>Magnoliopsida</taxon>
        <taxon>eudicotyledons</taxon>
        <taxon>Gunneridae</taxon>
        <taxon>Pentapetalae</taxon>
        <taxon>asterids</taxon>
        <taxon>campanulids</taxon>
        <taxon>Asterales</taxon>
        <taxon>Asteraceae</taxon>
        <taxon>Asteroideae</taxon>
        <taxon>Heliantheae alliance</taxon>
        <taxon>Tageteae</taxon>
        <taxon>Tagetes</taxon>
    </lineage>
</organism>
<dbReference type="GO" id="GO:1905786">
    <property type="term" value="P:positive regulation of anaphase-promoting complex-dependent catabolic process"/>
    <property type="evidence" value="ECO:0007669"/>
    <property type="project" value="TreeGrafter"/>
</dbReference>
<evidence type="ECO:0000256" key="1">
    <source>
        <dbReference type="ARBA" id="ARBA00022574"/>
    </source>
</evidence>
<dbReference type="Gene3D" id="2.130.10.10">
    <property type="entry name" value="YVTN repeat-like/Quinoprotein amine dehydrogenase"/>
    <property type="match status" value="1"/>
</dbReference>
<keyword evidence="2" id="KW-0132">Cell division</keyword>
<evidence type="ECO:0000313" key="7">
    <source>
        <dbReference type="Proteomes" id="UP001229421"/>
    </source>
</evidence>
<dbReference type="GO" id="GO:0005680">
    <property type="term" value="C:anaphase-promoting complex"/>
    <property type="evidence" value="ECO:0007669"/>
    <property type="project" value="TreeGrafter"/>
</dbReference>
<sequence>MQSLKYYKSILEGVKWNFLKVATVVKSSLVLIIQLQVNLMLWINSYGTDQQWASHYMLSESKKGKENPIATSLSHEEAYKKRLADSLDMNRTRILVFRNKPQTPSETVSTDCSSICHSEMVKSRRYISQTSERTLDGSDLVDDYYLNLLNSGSTNVLAIALANTVYLWVATNGNTSELAIVDVDIGPLTSVKWASAYIREVCVPDEYHLQTLETLLGACPRLQVEVLFELIKRLFKDLEGDSEDEVQHLHISFRSSKLPLGLFPLLI</sequence>
<dbReference type="GO" id="GO:0051301">
    <property type="term" value="P:cell division"/>
    <property type="evidence" value="ECO:0007669"/>
    <property type="project" value="UniProtKB-KW"/>
</dbReference>
<dbReference type="AlphaFoldDB" id="A0AAD8L5I4"/>
<name>A0AAD8L5I4_TARER</name>
<keyword evidence="5" id="KW-0131">Cell cycle</keyword>
<dbReference type="EMBL" id="JAUHHV010000001">
    <property type="protein sequence ID" value="KAK1434544.1"/>
    <property type="molecule type" value="Genomic_DNA"/>
</dbReference>
<keyword evidence="4" id="KW-0498">Mitosis</keyword>
<dbReference type="GO" id="GO:0031145">
    <property type="term" value="P:anaphase-promoting complex-dependent catabolic process"/>
    <property type="evidence" value="ECO:0007669"/>
    <property type="project" value="TreeGrafter"/>
</dbReference>
<keyword evidence="7" id="KW-1185">Reference proteome</keyword>